<dbReference type="GO" id="GO:0004674">
    <property type="term" value="F:protein serine/threonine kinase activity"/>
    <property type="evidence" value="ECO:0007669"/>
    <property type="project" value="UniProtKB-KW"/>
</dbReference>
<organism evidence="8 9">
    <name type="scientific">Manihot esculenta</name>
    <name type="common">Cassava</name>
    <name type="synonym">Jatropha manihot</name>
    <dbReference type="NCBI Taxonomy" id="3983"/>
    <lineage>
        <taxon>Eukaryota</taxon>
        <taxon>Viridiplantae</taxon>
        <taxon>Streptophyta</taxon>
        <taxon>Embryophyta</taxon>
        <taxon>Tracheophyta</taxon>
        <taxon>Spermatophyta</taxon>
        <taxon>Magnoliopsida</taxon>
        <taxon>eudicotyledons</taxon>
        <taxon>Gunneridae</taxon>
        <taxon>Pentapetalae</taxon>
        <taxon>rosids</taxon>
        <taxon>fabids</taxon>
        <taxon>Malpighiales</taxon>
        <taxon>Euphorbiaceae</taxon>
        <taxon>Crotonoideae</taxon>
        <taxon>Manihoteae</taxon>
        <taxon>Manihot</taxon>
    </lineage>
</organism>
<accession>A0A2C9VBE2</accession>
<dbReference type="PROSITE" id="PS00108">
    <property type="entry name" value="PROTEIN_KINASE_ST"/>
    <property type="match status" value="1"/>
</dbReference>
<evidence type="ECO:0000256" key="1">
    <source>
        <dbReference type="ARBA" id="ARBA00022679"/>
    </source>
</evidence>
<dbReference type="Gene3D" id="1.10.510.10">
    <property type="entry name" value="Transferase(Phosphotransferase) domain 1"/>
    <property type="match status" value="1"/>
</dbReference>
<dbReference type="PANTHER" id="PTHR48011:SF55">
    <property type="entry name" value="PROTEIN KINASE DOMAIN-CONTAINING PROTEIN"/>
    <property type="match status" value="1"/>
</dbReference>
<keyword evidence="6" id="KW-0723">Serine/threonine-protein kinase</keyword>
<dbReference type="InterPro" id="IPR011009">
    <property type="entry name" value="Kinase-like_dom_sf"/>
</dbReference>
<dbReference type="InterPro" id="IPR052751">
    <property type="entry name" value="Plant_MAPKKK"/>
</dbReference>
<proteinExistence type="inferred from homology"/>
<dbReference type="STRING" id="3983.A0A2C9VBE2"/>
<comment type="similarity">
    <text evidence="6">Belongs to the protein kinase superfamily.</text>
</comment>
<keyword evidence="2 5" id="KW-0547">Nucleotide-binding</keyword>
<evidence type="ECO:0000313" key="9">
    <source>
        <dbReference type="Proteomes" id="UP000091857"/>
    </source>
</evidence>
<dbReference type="Gene3D" id="3.30.200.20">
    <property type="entry name" value="Phosphorylase Kinase, domain 1"/>
    <property type="match status" value="1"/>
</dbReference>
<dbReference type="SMART" id="SM00220">
    <property type="entry name" value="S_TKc"/>
    <property type="match status" value="1"/>
</dbReference>
<reference evidence="9" key="1">
    <citation type="journal article" date="2016" name="Nat. Biotechnol.">
        <title>Sequencing wild and cultivated cassava and related species reveals extensive interspecific hybridization and genetic diversity.</title>
        <authorList>
            <person name="Bredeson J.V."/>
            <person name="Lyons J.B."/>
            <person name="Prochnik S.E."/>
            <person name="Wu G.A."/>
            <person name="Ha C.M."/>
            <person name="Edsinger-Gonzales E."/>
            <person name="Grimwood J."/>
            <person name="Schmutz J."/>
            <person name="Rabbi I.Y."/>
            <person name="Egesi C."/>
            <person name="Nauluvula P."/>
            <person name="Lebot V."/>
            <person name="Ndunguru J."/>
            <person name="Mkamilo G."/>
            <person name="Bart R.S."/>
            <person name="Setter T.L."/>
            <person name="Gleadow R.M."/>
            <person name="Kulakow P."/>
            <person name="Ferguson M.E."/>
            <person name="Rounsley S."/>
            <person name="Rokhsar D.S."/>
        </authorList>
    </citation>
    <scope>NUCLEOTIDE SEQUENCE [LARGE SCALE GENOMIC DNA]</scope>
    <source>
        <strain evidence="9">cv. AM560-2</strain>
    </source>
</reference>
<evidence type="ECO:0000256" key="5">
    <source>
        <dbReference type="PROSITE-ProRule" id="PRU10141"/>
    </source>
</evidence>
<dbReference type="EMBL" id="CM004395">
    <property type="protein sequence ID" value="OAY42259.1"/>
    <property type="molecule type" value="Genomic_DNA"/>
</dbReference>
<dbReference type="InterPro" id="IPR008271">
    <property type="entry name" value="Ser/Thr_kinase_AS"/>
</dbReference>
<keyword evidence="4 5" id="KW-0067">ATP-binding</keyword>
<keyword evidence="9" id="KW-1185">Reference proteome</keyword>
<dbReference type="PROSITE" id="PS50011">
    <property type="entry name" value="PROTEIN_KINASE_DOM"/>
    <property type="match status" value="1"/>
</dbReference>
<keyword evidence="3" id="KW-0418">Kinase</keyword>
<comment type="caution">
    <text evidence="8">The sequence shown here is derived from an EMBL/GenBank/DDBJ whole genome shotgun (WGS) entry which is preliminary data.</text>
</comment>
<evidence type="ECO:0000313" key="8">
    <source>
        <dbReference type="EMBL" id="OAY42259.1"/>
    </source>
</evidence>
<dbReference type="Proteomes" id="UP000091857">
    <property type="component" value="Chromosome 9"/>
</dbReference>
<keyword evidence="1" id="KW-0808">Transferase</keyword>
<dbReference type="PANTHER" id="PTHR48011">
    <property type="entry name" value="CCR4-NOT TRANSCRIPTIONAL COMPLEX SUBUNIT CAF120-RELATED"/>
    <property type="match status" value="1"/>
</dbReference>
<dbReference type="InterPro" id="IPR000719">
    <property type="entry name" value="Prot_kinase_dom"/>
</dbReference>
<dbReference type="OrthoDB" id="8693905at2759"/>
<dbReference type="AlphaFoldDB" id="A0A2C9VBE2"/>
<sequence>MAPVISVVVISSTDSSSVIVKSSSSSSCSAPKNSKHDCKWYGLMKGRTAFKKKKKTPIVLFKGATTLEASHGVSWTRVGLLGKGGFGSVFYAKTRTIINQNTHLPSEMAVKSAFMDHSSSLKHEKRVLCDLGASPYVVRCYGDEVTHMANGVKIYNLLLEYCSGLSLQRQIRLSGSGLADSDVKNYSRDILRGLKYIHCHGYVHCDIKPDNILLVPGFGERKGTFVAKIGDLGLATAVGEECNYPRGTYRYMSPELVRAKKIDYAADIWAFGCSVLEMLTAKPAWPYTEVEDLKWMIGYTDEVPQIPSNLSDGAKDFLRRCFVRNAAYRWSADMLLQHSFLFVN</sequence>
<dbReference type="InterPro" id="IPR017441">
    <property type="entry name" value="Protein_kinase_ATP_BS"/>
</dbReference>
<name>A0A2C9VBE2_MANES</name>
<evidence type="ECO:0000256" key="2">
    <source>
        <dbReference type="ARBA" id="ARBA00022741"/>
    </source>
</evidence>
<dbReference type="Gramene" id="Manes.09G165500.1.v8.1">
    <property type="protein sequence ID" value="Manes.09G165500.1.v8.1.CDS.1"/>
    <property type="gene ID" value="Manes.09G165500.v8.1"/>
</dbReference>
<dbReference type="GO" id="GO:0004672">
    <property type="term" value="F:protein kinase activity"/>
    <property type="evidence" value="ECO:0000318"/>
    <property type="project" value="GO_Central"/>
</dbReference>
<dbReference type="PROSITE" id="PS00107">
    <property type="entry name" value="PROTEIN_KINASE_ATP"/>
    <property type="match status" value="1"/>
</dbReference>
<protein>
    <recommendedName>
        <fullName evidence="7">Protein kinase domain-containing protein</fullName>
    </recommendedName>
</protein>
<dbReference type="SUPFAM" id="SSF56112">
    <property type="entry name" value="Protein kinase-like (PK-like)"/>
    <property type="match status" value="1"/>
</dbReference>
<dbReference type="Pfam" id="PF00069">
    <property type="entry name" value="Pkinase"/>
    <property type="match status" value="1"/>
</dbReference>
<evidence type="ECO:0000256" key="3">
    <source>
        <dbReference type="ARBA" id="ARBA00022777"/>
    </source>
</evidence>
<evidence type="ECO:0000256" key="4">
    <source>
        <dbReference type="ARBA" id="ARBA00022840"/>
    </source>
</evidence>
<evidence type="ECO:0000259" key="7">
    <source>
        <dbReference type="PROSITE" id="PS50011"/>
    </source>
</evidence>
<dbReference type="GO" id="GO:0007165">
    <property type="term" value="P:signal transduction"/>
    <property type="evidence" value="ECO:0000318"/>
    <property type="project" value="GO_Central"/>
</dbReference>
<feature type="domain" description="Protein kinase" evidence="7">
    <location>
        <begin position="75"/>
        <end position="341"/>
    </location>
</feature>
<dbReference type="Gramene" id="Manes.09G165350.1.v8.1">
    <property type="protein sequence ID" value="Manes.09G165350.1.v8.1.CDS.1"/>
    <property type="gene ID" value="Manes.09G165350.v8.1"/>
</dbReference>
<gene>
    <name evidence="8" type="ORF">MANES_09G165350v8</name>
</gene>
<evidence type="ECO:0000256" key="6">
    <source>
        <dbReference type="RuleBase" id="RU000304"/>
    </source>
</evidence>
<dbReference type="CDD" id="cd06606">
    <property type="entry name" value="STKc_MAPKKK"/>
    <property type="match status" value="1"/>
</dbReference>
<dbReference type="GO" id="GO:0005524">
    <property type="term" value="F:ATP binding"/>
    <property type="evidence" value="ECO:0007669"/>
    <property type="project" value="UniProtKB-UniRule"/>
</dbReference>
<feature type="binding site" evidence="5">
    <location>
        <position position="111"/>
    </location>
    <ligand>
        <name>ATP</name>
        <dbReference type="ChEBI" id="CHEBI:30616"/>
    </ligand>
</feature>